<dbReference type="GO" id="GO:0006508">
    <property type="term" value="P:proteolysis"/>
    <property type="evidence" value="ECO:0007669"/>
    <property type="project" value="UniProtKB-KW"/>
</dbReference>
<dbReference type="InterPro" id="IPR006769">
    <property type="entry name" value="MCU_C"/>
</dbReference>
<keyword evidence="10" id="KW-0175">Coiled coil</keyword>
<comment type="similarity">
    <text evidence="3 9">Belongs to the AAA ATPase family.</text>
</comment>
<dbReference type="EMBL" id="JYDW01000006">
    <property type="protein sequence ID" value="KRZ62768.1"/>
    <property type="molecule type" value="Genomic_DNA"/>
</dbReference>
<dbReference type="InterPro" id="IPR003593">
    <property type="entry name" value="AAA+_ATPase"/>
</dbReference>
<evidence type="ECO:0000256" key="2">
    <source>
        <dbReference type="ARBA" id="ARBA00004496"/>
    </source>
</evidence>
<dbReference type="GO" id="GO:0008233">
    <property type="term" value="F:peptidase activity"/>
    <property type="evidence" value="ECO:0007669"/>
    <property type="project" value="UniProtKB-KW"/>
</dbReference>
<dbReference type="Pfam" id="PF00004">
    <property type="entry name" value="AAA"/>
    <property type="match status" value="1"/>
</dbReference>
<dbReference type="SMART" id="SM00382">
    <property type="entry name" value="AAA"/>
    <property type="match status" value="1"/>
</dbReference>
<feature type="coiled-coil region" evidence="10">
    <location>
        <begin position="638"/>
        <end position="665"/>
    </location>
</feature>
<feature type="coiled-coil region" evidence="10">
    <location>
        <begin position="54"/>
        <end position="102"/>
    </location>
</feature>
<evidence type="ECO:0000313" key="14">
    <source>
        <dbReference type="Proteomes" id="UP000054721"/>
    </source>
</evidence>
<keyword evidence="5 9" id="KW-0547">Nucleotide-binding</keyword>
<dbReference type="GO" id="GO:0005524">
    <property type="term" value="F:ATP binding"/>
    <property type="evidence" value="ECO:0007669"/>
    <property type="project" value="UniProtKB-KW"/>
</dbReference>
<dbReference type="GO" id="GO:0016887">
    <property type="term" value="F:ATP hydrolysis activity"/>
    <property type="evidence" value="ECO:0007669"/>
    <property type="project" value="InterPro"/>
</dbReference>
<comment type="subcellular location">
    <subcellularLocation>
        <location evidence="2">Cytoplasm</location>
    </subcellularLocation>
    <subcellularLocation>
        <location evidence="1">Nucleus</location>
    </subcellularLocation>
</comment>
<evidence type="ECO:0000256" key="8">
    <source>
        <dbReference type="ARBA" id="ARBA00023242"/>
    </source>
</evidence>
<gene>
    <name evidence="13" type="primary">PSMC6</name>
    <name evidence="13" type="ORF">T02_16088</name>
</gene>
<keyword evidence="6 9" id="KW-0067">ATP-binding</keyword>
<dbReference type="InterPro" id="IPR012340">
    <property type="entry name" value="NA-bd_OB-fold"/>
</dbReference>
<dbReference type="OrthoDB" id="1937997at2759"/>
<keyword evidence="13" id="KW-0378">Hydrolase</keyword>
<dbReference type="AlphaFoldDB" id="A0A0V1LTF4"/>
<keyword evidence="8" id="KW-0539">Nucleus</keyword>
<accession>A0A0V1LTF4</accession>
<dbReference type="PANTHER" id="PTHR23073">
    <property type="entry name" value="26S PROTEASOME REGULATORY SUBUNIT"/>
    <property type="match status" value="1"/>
</dbReference>
<dbReference type="InterPro" id="IPR032501">
    <property type="entry name" value="Prot_ATP_ID_OB_2nd"/>
</dbReference>
<dbReference type="FunFam" id="1.10.8.60:FF:000008">
    <property type="entry name" value="26S protease regulatory subunit 10B"/>
    <property type="match status" value="1"/>
</dbReference>
<sequence>MHFCMIEQNITTEGKHLTGCSEPRKNLIMTEIVKSVDVEMMMNVESEKPGDEMHEQAIEEYRRKLAEYADVESRLKEIRIHVNSLKEEYDKTENDLKALQSVGQIVGEVLKQLTEDKFIVKATNGPRYVVGCRRSIDKKKLIQGTRVALDMTTLTIMRQLPREVDPLVYNMSHEDPGDISYTMIGGLAEQIRQLREVVELPLTNPDLFIRVGIDPPKGCLLYGPPGTGKTLLARAVASQLECNFLKVVSSAIVDKYIGESARMIREMFNYARDHQPCIIFMDEIDAIGGRRFSEGTSADREIQRTLMELLNQMDGFDALGKVKIIMATNRPDTLDPALLRPGRLDRKIEIPLPNEQARLDIIKIHAKPITKKGIIDFESVVKLSDGFSGADLRNVCTEAGLLAIRGERDYVTEEDFMKAVRKVGEAKKLESKLDYKPPYFATVGDIASLIRKEHQHICSVQFYTCDNLRFAYSAPFESLLKSTFYLRINDSVHLVQVPPDFYEKLVETRSTDVVRLMELFGTAQKSNENTITENLKLLKEELQPLENKARLKSKRLMWLGLGFLGIQAGILARFTWWEYSWDVMEPVTYFVTYGSMLFSYCYFLLTRESNEYPSVDKRLSMSFTYKAADRHGFDFKRYNELKENCRRLEEELRQLRRQRSMIFKA</sequence>
<dbReference type="GO" id="GO:0000502">
    <property type="term" value="C:proteasome complex"/>
    <property type="evidence" value="ECO:0007669"/>
    <property type="project" value="UniProtKB-KW"/>
</dbReference>
<keyword evidence="4" id="KW-0963">Cytoplasm</keyword>
<evidence type="ECO:0000256" key="10">
    <source>
        <dbReference type="SAM" id="Coils"/>
    </source>
</evidence>
<dbReference type="Gene3D" id="3.40.50.300">
    <property type="entry name" value="P-loop containing nucleotide triphosphate hydrolases"/>
    <property type="match status" value="1"/>
</dbReference>
<dbReference type="Gene3D" id="2.40.50.140">
    <property type="entry name" value="Nucleic acid-binding proteins"/>
    <property type="match status" value="1"/>
</dbReference>
<evidence type="ECO:0000256" key="9">
    <source>
        <dbReference type="RuleBase" id="RU003651"/>
    </source>
</evidence>
<keyword evidence="11" id="KW-0812">Transmembrane</keyword>
<dbReference type="FunFam" id="2.40.50.140:FF:000027">
    <property type="entry name" value="26S protease regulatory subunit 10B"/>
    <property type="match status" value="1"/>
</dbReference>
<dbReference type="GO" id="GO:0005737">
    <property type="term" value="C:cytoplasm"/>
    <property type="evidence" value="ECO:0007669"/>
    <property type="project" value="UniProtKB-SubCell"/>
</dbReference>
<comment type="caution">
    <text evidence="13">The sequence shown here is derived from an EMBL/GenBank/DDBJ whole genome shotgun (WGS) entry which is preliminary data.</text>
</comment>
<evidence type="ECO:0000313" key="13">
    <source>
        <dbReference type="EMBL" id="KRZ62768.1"/>
    </source>
</evidence>
<feature type="domain" description="AAA+ ATPase" evidence="12">
    <location>
        <begin position="215"/>
        <end position="354"/>
    </location>
</feature>
<dbReference type="GO" id="GO:0005634">
    <property type="term" value="C:nucleus"/>
    <property type="evidence" value="ECO:0007669"/>
    <property type="project" value="UniProtKB-SubCell"/>
</dbReference>
<dbReference type="PROSITE" id="PS00674">
    <property type="entry name" value="AAA"/>
    <property type="match status" value="1"/>
</dbReference>
<evidence type="ECO:0000256" key="3">
    <source>
        <dbReference type="ARBA" id="ARBA00006914"/>
    </source>
</evidence>
<keyword evidence="11" id="KW-0472">Membrane</keyword>
<organism evidence="13 14">
    <name type="scientific">Trichinella nativa</name>
    <dbReference type="NCBI Taxonomy" id="6335"/>
    <lineage>
        <taxon>Eukaryota</taxon>
        <taxon>Metazoa</taxon>
        <taxon>Ecdysozoa</taxon>
        <taxon>Nematoda</taxon>
        <taxon>Enoplea</taxon>
        <taxon>Dorylaimia</taxon>
        <taxon>Trichinellida</taxon>
        <taxon>Trichinellidae</taxon>
        <taxon>Trichinella</taxon>
    </lineage>
</organism>
<dbReference type="Proteomes" id="UP000054721">
    <property type="component" value="Unassembled WGS sequence"/>
</dbReference>
<dbReference type="Pfam" id="PF04678">
    <property type="entry name" value="MCU"/>
    <property type="match status" value="1"/>
</dbReference>
<evidence type="ECO:0000259" key="12">
    <source>
        <dbReference type="SMART" id="SM00382"/>
    </source>
</evidence>
<dbReference type="InterPro" id="IPR003960">
    <property type="entry name" value="ATPase_AAA_CS"/>
</dbReference>
<dbReference type="InterPro" id="IPR050221">
    <property type="entry name" value="26S_Proteasome_ATPase"/>
</dbReference>
<dbReference type="STRING" id="6335.A0A0V1LTF4"/>
<dbReference type="InterPro" id="IPR027417">
    <property type="entry name" value="P-loop_NTPase"/>
</dbReference>
<evidence type="ECO:0000256" key="7">
    <source>
        <dbReference type="ARBA" id="ARBA00022942"/>
    </source>
</evidence>
<evidence type="ECO:0000256" key="1">
    <source>
        <dbReference type="ARBA" id="ARBA00004123"/>
    </source>
</evidence>
<feature type="transmembrane region" description="Helical" evidence="11">
    <location>
        <begin position="556"/>
        <end position="575"/>
    </location>
</feature>
<dbReference type="SUPFAM" id="SSF52540">
    <property type="entry name" value="P-loop containing nucleoside triphosphate hydrolases"/>
    <property type="match status" value="1"/>
</dbReference>
<dbReference type="Gene3D" id="1.10.8.60">
    <property type="match status" value="1"/>
</dbReference>
<dbReference type="Pfam" id="PF16450">
    <property type="entry name" value="Prot_ATP_ID_OB_C"/>
    <property type="match status" value="1"/>
</dbReference>
<dbReference type="InterPro" id="IPR003959">
    <property type="entry name" value="ATPase_AAA_core"/>
</dbReference>
<name>A0A0V1LTF4_9BILA</name>
<evidence type="ECO:0000256" key="6">
    <source>
        <dbReference type="ARBA" id="ARBA00022840"/>
    </source>
</evidence>
<reference evidence="13 14" key="1">
    <citation type="submission" date="2015-05" db="EMBL/GenBank/DDBJ databases">
        <title>Evolution of Trichinella species and genotypes.</title>
        <authorList>
            <person name="Korhonen P.K."/>
            <person name="Edoardo P."/>
            <person name="Giuseppe L.R."/>
            <person name="Gasser R.B."/>
        </authorList>
    </citation>
    <scope>NUCLEOTIDE SEQUENCE [LARGE SCALE GENOMIC DNA]</scope>
    <source>
        <strain evidence="13">ISS10</strain>
    </source>
</reference>
<proteinExistence type="inferred from homology"/>
<keyword evidence="14" id="KW-1185">Reference proteome</keyword>
<feature type="transmembrane region" description="Helical" evidence="11">
    <location>
        <begin position="587"/>
        <end position="605"/>
    </location>
</feature>
<dbReference type="CDD" id="cd19502">
    <property type="entry name" value="RecA-like_PAN_like"/>
    <property type="match status" value="1"/>
</dbReference>
<keyword evidence="7" id="KW-0647">Proteasome</keyword>
<keyword evidence="13" id="KW-0645">Protease</keyword>
<evidence type="ECO:0000256" key="11">
    <source>
        <dbReference type="SAM" id="Phobius"/>
    </source>
</evidence>
<dbReference type="Pfam" id="PF17862">
    <property type="entry name" value="AAA_lid_3"/>
    <property type="match status" value="1"/>
</dbReference>
<protein>
    <submittedName>
        <fullName evidence="13">26S protease regulatory subunit 10B</fullName>
    </submittedName>
</protein>
<evidence type="ECO:0000256" key="5">
    <source>
        <dbReference type="ARBA" id="ARBA00022741"/>
    </source>
</evidence>
<dbReference type="FunFam" id="3.40.50.300:FF:000034">
    <property type="entry name" value="26S protease regulatory subunit 10B"/>
    <property type="match status" value="1"/>
</dbReference>
<keyword evidence="11" id="KW-1133">Transmembrane helix</keyword>
<dbReference type="InterPro" id="IPR041569">
    <property type="entry name" value="AAA_lid_3"/>
</dbReference>
<evidence type="ECO:0000256" key="4">
    <source>
        <dbReference type="ARBA" id="ARBA00022490"/>
    </source>
</evidence>